<evidence type="ECO:0000259" key="7">
    <source>
        <dbReference type="Pfam" id="PF08281"/>
    </source>
</evidence>
<keyword evidence="9" id="KW-1185">Reference proteome</keyword>
<dbReference type="Gene3D" id="1.10.10.10">
    <property type="entry name" value="Winged helix-like DNA-binding domain superfamily/Winged helix DNA-binding domain"/>
    <property type="match status" value="1"/>
</dbReference>
<sequence length="197" mass="21468">MHALFPWRRPQRAPGPEEPAPPGADCTDEVLLAAVAAGRVDALRELHRRHAPWLRARLSRRCADPDLVADVVQDTFVAVWRSAGRYRSAGPDAGAWIWTIGVRRLISTLRAARPPFVELGRADDVTQSAEDLVLLGVEHSDVGTAVSGLSPELRAVIQATVLDGLTTREAAQLLGIPEGTVKTRARRARAQLRELLT</sequence>
<comment type="similarity">
    <text evidence="1">Belongs to the sigma-70 factor family. ECF subfamily.</text>
</comment>
<dbReference type="InterPro" id="IPR013249">
    <property type="entry name" value="RNA_pol_sigma70_r4_t2"/>
</dbReference>
<dbReference type="InterPro" id="IPR014284">
    <property type="entry name" value="RNA_pol_sigma-70_dom"/>
</dbReference>
<gene>
    <name evidence="8" type="ORF">GCM10009539_43680</name>
</gene>
<evidence type="ECO:0000256" key="1">
    <source>
        <dbReference type="ARBA" id="ARBA00010641"/>
    </source>
</evidence>
<protein>
    <submittedName>
        <fullName evidence="8">RNA polymerase sigma factor</fullName>
    </submittedName>
</protein>
<dbReference type="Gene3D" id="1.10.1740.10">
    <property type="match status" value="1"/>
</dbReference>
<dbReference type="InterPro" id="IPR039425">
    <property type="entry name" value="RNA_pol_sigma-70-like"/>
</dbReference>
<keyword evidence="2" id="KW-0805">Transcription regulation</keyword>
<name>A0ABN0UKM3_9ACTN</name>
<dbReference type="NCBIfam" id="TIGR02937">
    <property type="entry name" value="sigma70-ECF"/>
    <property type="match status" value="1"/>
</dbReference>
<proteinExistence type="inferred from homology"/>
<evidence type="ECO:0000313" key="8">
    <source>
        <dbReference type="EMBL" id="GAA0253749.1"/>
    </source>
</evidence>
<organism evidence="8 9">
    <name type="scientific">Cryptosporangium japonicum</name>
    <dbReference type="NCBI Taxonomy" id="80872"/>
    <lineage>
        <taxon>Bacteria</taxon>
        <taxon>Bacillati</taxon>
        <taxon>Actinomycetota</taxon>
        <taxon>Actinomycetes</taxon>
        <taxon>Cryptosporangiales</taxon>
        <taxon>Cryptosporangiaceae</taxon>
        <taxon>Cryptosporangium</taxon>
    </lineage>
</organism>
<dbReference type="SUPFAM" id="SSF88946">
    <property type="entry name" value="Sigma2 domain of RNA polymerase sigma factors"/>
    <property type="match status" value="1"/>
</dbReference>
<dbReference type="PANTHER" id="PTHR43133">
    <property type="entry name" value="RNA POLYMERASE ECF-TYPE SIGMA FACTO"/>
    <property type="match status" value="1"/>
</dbReference>
<dbReference type="InterPro" id="IPR013325">
    <property type="entry name" value="RNA_pol_sigma_r2"/>
</dbReference>
<evidence type="ECO:0000256" key="4">
    <source>
        <dbReference type="ARBA" id="ARBA00023163"/>
    </source>
</evidence>
<dbReference type="Pfam" id="PF08281">
    <property type="entry name" value="Sigma70_r4_2"/>
    <property type="match status" value="1"/>
</dbReference>
<reference evidence="8 9" key="1">
    <citation type="journal article" date="2019" name="Int. J. Syst. Evol. Microbiol.">
        <title>The Global Catalogue of Microorganisms (GCM) 10K type strain sequencing project: providing services to taxonomists for standard genome sequencing and annotation.</title>
        <authorList>
            <consortium name="The Broad Institute Genomics Platform"/>
            <consortium name="The Broad Institute Genome Sequencing Center for Infectious Disease"/>
            <person name="Wu L."/>
            <person name="Ma J."/>
        </authorList>
    </citation>
    <scope>NUCLEOTIDE SEQUENCE [LARGE SCALE GENOMIC DNA]</scope>
    <source>
        <strain evidence="8 9">JCM 10425</strain>
    </source>
</reference>
<keyword evidence="3" id="KW-0731">Sigma factor</keyword>
<evidence type="ECO:0000256" key="3">
    <source>
        <dbReference type="ARBA" id="ARBA00023082"/>
    </source>
</evidence>
<dbReference type="InterPro" id="IPR013324">
    <property type="entry name" value="RNA_pol_sigma_r3/r4-like"/>
</dbReference>
<accession>A0ABN0UKM3</accession>
<feature type="region of interest" description="Disordered" evidence="5">
    <location>
        <begin position="1"/>
        <end position="24"/>
    </location>
</feature>
<keyword evidence="4" id="KW-0804">Transcription</keyword>
<evidence type="ECO:0000256" key="5">
    <source>
        <dbReference type="SAM" id="MobiDB-lite"/>
    </source>
</evidence>
<evidence type="ECO:0000313" key="9">
    <source>
        <dbReference type="Proteomes" id="UP001500967"/>
    </source>
</evidence>
<dbReference type="PANTHER" id="PTHR43133:SF46">
    <property type="entry name" value="RNA POLYMERASE SIGMA-70 FACTOR ECF SUBFAMILY"/>
    <property type="match status" value="1"/>
</dbReference>
<dbReference type="SUPFAM" id="SSF88659">
    <property type="entry name" value="Sigma3 and sigma4 domains of RNA polymerase sigma factors"/>
    <property type="match status" value="1"/>
</dbReference>
<evidence type="ECO:0000256" key="2">
    <source>
        <dbReference type="ARBA" id="ARBA00023015"/>
    </source>
</evidence>
<dbReference type="Pfam" id="PF04542">
    <property type="entry name" value="Sigma70_r2"/>
    <property type="match status" value="1"/>
</dbReference>
<feature type="domain" description="RNA polymerase sigma-70 region 2" evidence="6">
    <location>
        <begin position="46"/>
        <end position="113"/>
    </location>
</feature>
<dbReference type="InterPro" id="IPR007627">
    <property type="entry name" value="RNA_pol_sigma70_r2"/>
</dbReference>
<dbReference type="InterPro" id="IPR036388">
    <property type="entry name" value="WH-like_DNA-bd_sf"/>
</dbReference>
<evidence type="ECO:0000259" key="6">
    <source>
        <dbReference type="Pfam" id="PF04542"/>
    </source>
</evidence>
<feature type="domain" description="RNA polymerase sigma factor 70 region 4 type 2" evidence="7">
    <location>
        <begin position="142"/>
        <end position="192"/>
    </location>
</feature>
<comment type="caution">
    <text evidence="8">The sequence shown here is derived from an EMBL/GenBank/DDBJ whole genome shotgun (WGS) entry which is preliminary data.</text>
</comment>
<dbReference type="Proteomes" id="UP001500967">
    <property type="component" value="Unassembled WGS sequence"/>
</dbReference>
<dbReference type="EMBL" id="BAAAGX010000016">
    <property type="protein sequence ID" value="GAA0253749.1"/>
    <property type="molecule type" value="Genomic_DNA"/>
</dbReference>
<dbReference type="RefSeq" id="WP_344650726.1">
    <property type="nucleotide sequence ID" value="NZ_BAAAGX010000016.1"/>
</dbReference>